<dbReference type="PROSITE" id="PS01282">
    <property type="entry name" value="BIR_REPEAT_1"/>
    <property type="match status" value="1"/>
</dbReference>
<feature type="domain" description="RING-type" evidence="7">
    <location>
        <begin position="604"/>
        <end position="639"/>
    </location>
</feature>
<dbReference type="InterPro" id="IPR050784">
    <property type="entry name" value="IAP"/>
</dbReference>
<dbReference type="PANTHER" id="PTHR10044:SF139">
    <property type="entry name" value="DEATH-ASSOCIATED INHIBITOR OF APOPTOSIS 2"/>
    <property type="match status" value="1"/>
</dbReference>
<dbReference type="Pfam" id="PF00653">
    <property type="entry name" value="BIR"/>
    <property type="match status" value="2"/>
</dbReference>
<evidence type="ECO:0000256" key="2">
    <source>
        <dbReference type="ARBA" id="ARBA00022723"/>
    </source>
</evidence>
<evidence type="ECO:0000256" key="6">
    <source>
        <dbReference type="SAM" id="MobiDB-lite"/>
    </source>
</evidence>
<feature type="compositionally biased region" description="Polar residues" evidence="6">
    <location>
        <begin position="340"/>
        <end position="356"/>
    </location>
</feature>
<dbReference type="PROSITE" id="PS50089">
    <property type="entry name" value="ZF_RING_2"/>
    <property type="match status" value="1"/>
</dbReference>
<comment type="similarity">
    <text evidence="1">Belongs to the IAP family.</text>
</comment>
<dbReference type="GO" id="GO:0009378">
    <property type="term" value="F:four-way junction helicase activity"/>
    <property type="evidence" value="ECO:0007669"/>
    <property type="project" value="InterPro"/>
</dbReference>
<dbReference type="STRING" id="6526.A0A182YTT3"/>
<evidence type="ECO:0000259" key="7">
    <source>
        <dbReference type="PROSITE" id="PS50089"/>
    </source>
</evidence>
<dbReference type="OrthoDB" id="1711136at2759"/>
<dbReference type="FunFam" id="1.10.1170.10:FF:000002">
    <property type="entry name" value="Baculoviral IAP repeat containing 7"/>
    <property type="match status" value="1"/>
</dbReference>
<dbReference type="SMART" id="SM00184">
    <property type="entry name" value="RING"/>
    <property type="match status" value="1"/>
</dbReference>
<keyword evidence="2" id="KW-0479">Metal-binding</keyword>
<dbReference type="GO" id="GO:0005524">
    <property type="term" value="F:ATP binding"/>
    <property type="evidence" value="ECO:0007669"/>
    <property type="project" value="InterPro"/>
</dbReference>
<dbReference type="Pfam" id="PF13920">
    <property type="entry name" value="zf-C3HC4_3"/>
    <property type="match status" value="1"/>
</dbReference>
<dbReference type="InterPro" id="IPR013083">
    <property type="entry name" value="Znf_RING/FYVE/PHD"/>
</dbReference>
<accession>A0A182YTT3</accession>
<dbReference type="Gene3D" id="1.10.1170.10">
    <property type="entry name" value="Inhibitor Of Apoptosis Protein (2mihbC-IAP-1), Chain A"/>
    <property type="match status" value="2"/>
</dbReference>
<dbReference type="InterPro" id="IPR001370">
    <property type="entry name" value="BIR_rpt"/>
</dbReference>
<dbReference type="GO" id="GO:0005634">
    <property type="term" value="C:nucleus"/>
    <property type="evidence" value="ECO:0007669"/>
    <property type="project" value="TreeGrafter"/>
</dbReference>
<dbReference type="GO" id="GO:0008270">
    <property type="term" value="F:zinc ion binding"/>
    <property type="evidence" value="ECO:0007669"/>
    <property type="project" value="UniProtKB-KW"/>
</dbReference>
<organism evidence="8 9">
    <name type="scientific">Biomphalaria glabrata</name>
    <name type="common">Bloodfluke planorb</name>
    <name type="synonym">Freshwater snail</name>
    <dbReference type="NCBI Taxonomy" id="6526"/>
    <lineage>
        <taxon>Eukaryota</taxon>
        <taxon>Metazoa</taxon>
        <taxon>Spiralia</taxon>
        <taxon>Lophotrochozoa</taxon>
        <taxon>Mollusca</taxon>
        <taxon>Gastropoda</taxon>
        <taxon>Heterobranchia</taxon>
        <taxon>Euthyneura</taxon>
        <taxon>Panpulmonata</taxon>
        <taxon>Hygrophila</taxon>
        <taxon>Lymnaeoidea</taxon>
        <taxon>Planorbidae</taxon>
        <taxon>Biomphalaria</taxon>
    </lineage>
</organism>
<dbReference type="VEuPathDB" id="VectorBase:BGLB000078"/>
<keyword evidence="3 5" id="KW-0863">Zinc-finger</keyword>
<dbReference type="AlphaFoldDB" id="A0A182YTT3"/>
<dbReference type="CDD" id="cd00022">
    <property type="entry name" value="BIR"/>
    <property type="match status" value="2"/>
</dbReference>
<evidence type="ECO:0000256" key="5">
    <source>
        <dbReference type="PROSITE-ProRule" id="PRU00175"/>
    </source>
</evidence>
<dbReference type="GO" id="GO:0006310">
    <property type="term" value="P:DNA recombination"/>
    <property type="evidence" value="ECO:0007669"/>
    <property type="project" value="InterPro"/>
</dbReference>
<dbReference type="InterPro" id="IPR001841">
    <property type="entry name" value="Znf_RING"/>
</dbReference>
<dbReference type="SUPFAM" id="SSF57924">
    <property type="entry name" value="Inhibitor of apoptosis (IAP) repeat"/>
    <property type="match status" value="2"/>
</dbReference>
<dbReference type="SMART" id="SM00238">
    <property type="entry name" value="BIR"/>
    <property type="match status" value="2"/>
</dbReference>
<keyword evidence="4" id="KW-0862">Zinc</keyword>
<evidence type="ECO:0000313" key="9">
    <source>
        <dbReference type="Proteomes" id="UP000076420"/>
    </source>
</evidence>
<dbReference type="VEuPathDB" id="VectorBase:BGLAX_044822"/>
<gene>
    <name evidence="8" type="primary">106053639</name>
</gene>
<evidence type="ECO:0000256" key="3">
    <source>
        <dbReference type="ARBA" id="ARBA00022771"/>
    </source>
</evidence>
<evidence type="ECO:0000256" key="1">
    <source>
        <dbReference type="ARBA" id="ARBA00006672"/>
    </source>
</evidence>
<dbReference type="GO" id="GO:0006281">
    <property type="term" value="P:DNA repair"/>
    <property type="evidence" value="ECO:0007669"/>
    <property type="project" value="InterPro"/>
</dbReference>
<sequence length="655" mass="72206">MTNILQDQIQLKVNILQTILSESLARSASSFCISGAQRLATFKMYPSADKVSPTLLASDGFIYTGSDMDDSVMCIYCLKTKRNWKQGDSVADVHRQIAPDCPMVTKVFKNHKQVKSAAMVTFNTQESNQAGKHKTHQPELSDDSAIETDAALDVMQSSSVRPLPQDRSLMHFVTFGTAKPFIEIATGNNATSIITAEEVRSNGIVSQVSENDSEFSESINSNQVSQPQSNQQLDVMGENEAVFSSLIESEREVPRLDPAESLSGATTLTESMSSLNSIDSRSNLSQDNGAVEEQSNMVTGNDQRQNEAQPSSNLTADDVSASSNVEGNIRESLISGANGGQSLTNARSNQNNNKAPTYSELGIITERPKRAEYALKLKRRETFGTWPRDHHLNPIELSDAGFYYAGYGDCTRCFYCGGGLRNWEDEDDVWVEHARWFPKCAFIRQQMGQVFVETVQELTKSQEKIPFEDVMNKMGVSVETFRLDSKTAPLKRDPAVQALVQLGFPEKQVIDVATRLKEEANLISADSIVEKLTEEGIRRSESFPIAMKDQTVDFGLVLGSAVLALHATADSEQRVPSKMLIAIGAQTLRQLKEDNNQMRQQIVCKICMDKEVAVTFLPCGHLVSCADCALAMKDCPVCRKNVRGVVRAFLSVSLD</sequence>
<feature type="region of interest" description="Disordered" evidence="6">
    <location>
        <begin position="334"/>
        <end position="361"/>
    </location>
</feature>
<protein>
    <recommendedName>
        <fullName evidence="7">RING-type domain-containing protein</fullName>
    </recommendedName>
</protein>
<evidence type="ECO:0000313" key="8">
    <source>
        <dbReference type="EnsemblMetazoa" id="BGLB000078-PA"/>
    </source>
</evidence>
<dbReference type="EnsemblMetazoa" id="BGLB000078-RA">
    <property type="protein sequence ID" value="BGLB000078-PA"/>
    <property type="gene ID" value="BGLB000078"/>
</dbReference>
<evidence type="ECO:0000256" key="4">
    <source>
        <dbReference type="ARBA" id="ARBA00022833"/>
    </source>
</evidence>
<feature type="region of interest" description="Disordered" evidence="6">
    <location>
        <begin position="271"/>
        <end position="320"/>
    </location>
</feature>
<dbReference type="PANTHER" id="PTHR10044">
    <property type="entry name" value="INHIBITOR OF APOPTOSIS"/>
    <property type="match status" value="1"/>
</dbReference>
<dbReference type="InterPro" id="IPR011114">
    <property type="entry name" value="RuvA_C"/>
</dbReference>
<dbReference type="GO" id="GO:0009379">
    <property type="term" value="C:Holliday junction helicase complex"/>
    <property type="evidence" value="ECO:0007669"/>
    <property type="project" value="InterPro"/>
</dbReference>
<dbReference type="Gene3D" id="3.30.40.10">
    <property type="entry name" value="Zinc/RING finger domain, C3HC4 (zinc finger)"/>
    <property type="match status" value="1"/>
</dbReference>
<dbReference type="CDD" id="cd14332">
    <property type="entry name" value="UBA_RuvA_C"/>
    <property type="match status" value="1"/>
</dbReference>
<dbReference type="CDD" id="cd16713">
    <property type="entry name" value="RING-HC_BIRC2_3_7"/>
    <property type="match status" value="1"/>
</dbReference>
<proteinExistence type="inferred from homology"/>
<dbReference type="PROSITE" id="PS50143">
    <property type="entry name" value="BIR_REPEAT_2"/>
    <property type="match status" value="2"/>
</dbReference>
<dbReference type="Proteomes" id="UP000076420">
    <property type="component" value="Unassembled WGS sequence"/>
</dbReference>
<reference evidence="8" key="1">
    <citation type="submission" date="2020-05" db="UniProtKB">
        <authorList>
            <consortium name="EnsemblMetazoa"/>
        </authorList>
    </citation>
    <scope>IDENTIFICATION</scope>
    <source>
        <strain evidence="8">BB02</strain>
    </source>
</reference>
<name>A0A182YTT3_BIOGL</name>
<dbReference type="GO" id="GO:0005737">
    <property type="term" value="C:cytoplasm"/>
    <property type="evidence" value="ECO:0007669"/>
    <property type="project" value="TreeGrafter"/>
</dbReference>